<sequence length="298" mass="34227">MERAGYEADRARRPDDAVDPENRLVARALERPWEEKLVERERLTEDVARFQADHPRHLSGPERDQIRALAADLPGLRDSRTTTGADRRTIVRLLIESVELTRAVESERIAMVVHWRGGAVTRHEVRQGLRTYRGRGGLEKRRARILELRGDGLTADASAEVLNREGYVVARGDRFTGHRVRLLLVRFGQAGVPPGVRDVSDLPGPDEWWLSEWAEHLGIEPIIVHRWRWSEWVHARQLRGPNGRWIVWANPGEVKRLRRLRAFEIKYRGRRTPPVELTRPAKRVVPKGSTTRSPSGGR</sequence>
<accession>A0A225DIH8</accession>
<keyword evidence="3" id="KW-1185">Reference proteome</keyword>
<dbReference type="Proteomes" id="UP000214646">
    <property type="component" value="Unassembled WGS sequence"/>
</dbReference>
<organism evidence="2 3">
    <name type="scientific">Fimbriiglobus ruber</name>
    <dbReference type="NCBI Taxonomy" id="1908690"/>
    <lineage>
        <taxon>Bacteria</taxon>
        <taxon>Pseudomonadati</taxon>
        <taxon>Planctomycetota</taxon>
        <taxon>Planctomycetia</taxon>
        <taxon>Gemmatales</taxon>
        <taxon>Gemmataceae</taxon>
        <taxon>Fimbriiglobus</taxon>
    </lineage>
</organism>
<evidence type="ECO:0000313" key="2">
    <source>
        <dbReference type="EMBL" id="OWK41252.1"/>
    </source>
</evidence>
<proteinExistence type="predicted"/>
<feature type="region of interest" description="Disordered" evidence="1">
    <location>
        <begin position="276"/>
        <end position="298"/>
    </location>
</feature>
<name>A0A225DIH8_9BACT</name>
<gene>
    <name evidence="2" type="ORF">FRUB_04615</name>
</gene>
<evidence type="ECO:0000313" key="3">
    <source>
        <dbReference type="Proteomes" id="UP000214646"/>
    </source>
</evidence>
<feature type="compositionally biased region" description="Polar residues" evidence="1">
    <location>
        <begin position="288"/>
        <end position="298"/>
    </location>
</feature>
<comment type="caution">
    <text evidence="2">The sequence shown here is derived from an EMBL/GenBank/DDBJ whole genome shotgun (WGS) entry which is preliminary data.</text>
</comment>
<reference evidence="3" key="1">
    <citation type="submission" date="2017-06" db="EMBL/GenBank/DDBJ databases">
        <title>Genome analysis of Fimbriiglobus ruber SP5, the first member of the order Planctomycetales with confirmed chitinolytic capability.</title>
        <authorList>
            <person name="Ravin N.V."/>
            <person name="Rakitin A.L."/>
            <person name="Ivanova A.A."/>
            <person name="Beletsky A.V."/>
            <person name="Kulichevskaya I.S."/>
            <person name="Mardanov A.V."/>
            <person name="Dedysh S.N."/>
        </authorList>
    </citation>
    <scope>NUCLEOTIDE SEQUENCE [LARGE SCALE GENOMIC DNA]</scope>
    <source>
        <strain evidence="3">SP5</strain>
    </source>
</reference>
<evidence type="ECO:0000256" key="1">
    <source>
        <dbReference type="SAM" id="MobiDB-lite"/>
    </source>
</evidence>
<dbReference type="AlphaFoldDB" id="A0A225DIH8"/>
<dbReference type="EMBL" id="NIDE01000006">
    <property type="protein sequence ID" value="OWK41252.1"/>
    <property type="molecule type" value="Genomic_DNA"/>
</dbReference>
<protein>
    <submittedName>
        <fullName evidence="2">Uncharacterized protein</fullName>
    </submittedName>
</protein>